<evidence type="ECO:0000256" key="1">
    <source>
        <dbReference type="ARBA" id="ARBA00004496"/>
    </source>
</evidence>
<dbReference type="Gene3D" id="3.40.50.620">
    <property type="entry name" value="HUPs"/>
    <property type="match status" value="1"/>
</dbReference>
<dbReference type="GO" id="GO:0005524">
    <property type="term" value="F:ATP binding"/>
    <property type="evidence" value="ECO:0007669"/>
    <property type="project" value="UniProtKB-UniRule"/>
</dbReference>
<keyword evidence="6 10" id="KW-0067">ATP-binding</keyword>
<dbReference type="InterPro" id="IPR014729">
    <property type="entry name" value="Rossmann-like_a/b/a_fold"/>
</dbReference>
<keyword evidence="3 10" id="KW-0963">Cytoplasm</keyword>
<dbReference type="EC" id="6.1.1.6" evidence="10"/>
<comment type="catalytic activity">
    <reaction evidence="9 10">
        <text>tRNA(Lys) + L-lysine + ATP = L-lysyl-tRNA(Lys) + AMP + diphosphate</text>
        <dbReference type="Rhea" id="RHEA:20792"/>
        <dbReference type="Rhea" id="RHEA-COMP:9696"/>
        <dbReference type="Rhea" id="RHEA-COMP:9697"/>
        <dbReference type="ChEBI" id="CHEBI:30616"/>
        <dbReference type="ChEBI" id="CHEBI:32551"/>
        <dbReference type="ChEBI" id="CHEBI:33019"/>
        <dbReference type="ChEBI" id="CHEBI:78442"/>
        <dbReference type="ChEBI" id="CHEBI:78529"/>
        <dbReference type="ChEBI" id="CHEBI:456215"/>
        <dbReference type="EC" id="6.1.1.6"/>
    </reaction>
</comment>
<evidence type="ECO:0000256" key="2">
    <source>
        <dbReference type="ARBA" id="ARBA00005594"/>
    </source>
</evidence>
<keyword evidence="4 10" id="KW-0436">Ligase</keyword>
<dbReference type="InterPro" id="IPR020751">
    <property type="entry name" value="aa-tRNA-synth_I_codon-bd_sub2"/>
</dbReference>
<reference evidence="11 12" key="1">
    <citation type="journal article" date="2019" name="Environ. Microbiol.">
        <title>Genomics insights into ecotype formation of ammonia-oxidizing archaea in the deep ocean.</title>
        <authorList>
            <person name="Wang Y."/>
            <person name="Huang J.M."/>
            <person name="Cui G.J."/>
            <person name="Nunoura T."/>
            <person name="Takaki Y."/>
            <person name="Li W.L."/>
            <person name="Li J."/>
            <person name="Gao Z.M."/>
            <person name="Takai K."/>
            <person name="Zhang A.Q."/>
            <person name="Stepanauskas R."/>
        </authorList>
    </citation>
    <scope>NUCLEOTIDE SEQUENCE [LARGE SCALE GENOMIC DNA]</scope>
    <source>
        <strain evidence="11 12">F20</strain>
    </source>
</reference>
<comment type="similarity">
    <text evidence="2 10">Belongs to the class-I aminoacyl-tRNA synthetase family.</text>
</comment>
<evidence type="ECO:0000256" key="3">
    <source>
        <dbReference type="ARBA" id="ARBA00022490"/>
    </source>
</evidence>
<comment type="caution">
    <text evidence="11">The sequence shown here is derived from an EMBL/GenBank/DDBJ whole genome shotgun (WGS) entry which is preliminary data.</text>
</comment>
<dbReference type="GO" id="GO:0005737">
    <property type="term" value="C:cytoplasm"/>
    <property type="evidence" value="ECO:0007669"/>
    <property type="project" value="UniProtKB-SubCell"/>
</dbReference>
<dbReference type="AlphaFoldDB" id="A0A7K4NRJ3"/>
<feature type="short sequence motif" description="'KMSKS' region" evidence="10">
    <location>
        <begin position="300"/>
        <end position="304"/>
    </location>
</feature>
<evidence type="ECO:0000313" key="11">
    <source>
        <dbReference type="EMBL" id="NWK05629.1"/>
    </source>
</evidence>
<evidence type="ECO:0000256" key="10">
    <source>
        <dbReference type="HAMAP-Rule" id="MF_00177"/>
    </source>
</evidence>
<dbReference type="HAMAP" id="MF_00177">
    <property type="entry name" value="Lys_tRNA_synth_class1"/>
    <property type="match status" value="1"/>
</dbReference>
<feature type="binding site" evidence="10">
    <location>
        <position position="303"/>
    </location>
    <ligand>
        <name>ATP</name>
        <dbReference type="ChEBI" id="CHEBI:30616"/>
    </ligand>
</feature>
<dbReference type="Gene3D" id="1.10.10.770">
    <property type="match status" value="1"/>
</dbReference>
<evidence type="ECO:0000256" key="8">
    <source>
        <dbReference type="ARBA" id="ARBA00023146"/>
    </source>
</evidence>
<evidence type="ECO:0000256" key="6">
    <source>
        <dbReference type="ARBA" id="ARBA00022840"/>
    </source>
</evidence>
<evidence type="ECO:0000256" key="5">
    <source>
        <dbReference type="ARBA" id="ARBA00022741"/>
    </source>
</evidence>
<dbReference type="Pfam" id="PF01921">
    <property type="entry name" value="tRNA-synt_1f"/>
    <property type="match status" value="1"/>
</dbReference>
<dbReference type="GO" id="GO:0006430">
    <property type="term" value="P:lysyl-tRNA aminoacylation"/>
    <property type="evidence" value="ECO:0007669"/>
    <property type="project" value="UniProtKB-UniRule"/>
</dbReference>
<name>A0A7K4NRJ3_9ARCH</name>
<dbReference type="InterPro" id="IPR002904">
    <property type="entry name" value="Lys-tRNA-ligase"/>
</dbReference>
<dbReference type="InterPro" id="IPR008925">
    <property type="entry name" value="aa_tRNA-synth_I_cd-bd_sf"/>
</dbReference>
<dbReference type="PANTHER" id="PTHR37940:SF1">
    <property type="entry name" value="LYSINE--TRNA LIGASE"/>
    <property type="match status" value="1"/>
</dbReference>
<evidence type="ECO:0000256" key="7">
    <source>
        <dbReference type="ARBA" id="ARBA00022917"/>
    </source>
</evidence>
<dbReference type="PANTHER" id="PTHR37940">
    <property type="entry name" value="LYSINE--TRNA LIGASE"/>
    <property type="match status" value="1"/>
</dbReference>
<dbReference type="SUPFAM" id="SSF52374">
    <property type="entry name" value="Nucleotidylyl transferase"/>
    <property type="match status" value="1"/>
</dbReference>
<evidence type="ECO:0000256" key="9">
    <source>
        <dbReference type="ARBA" id="ARBA00048573"/>
    </source>
</evidence>
<proteinExistence type="inferred from homology"/>
<evidence type="ECO:0000313" key="12">
    <source>
        <dbReference type="Proteomes" id="UP000526196"/>
    </source>
</evidence>
<dbReference type="EMBL" id="JACASX010000012">
    <property type="protein sequence ID" value="NWK05629.1"/>
    <property type="molecule type" value="Genomic_DNA"/>
</dbReference>
<sequence length="534" mass="60774">MTEQKIIGKGTWIDKLAFELIEREKQLGRDIDGIIRVESGLGASGIPHIGSLGDAVRAYGVKLALENLGYKSELIAYSDDLDGLRKIPEGLDVKEENMGRRVSAIEDPYGKCHDSYGSHMSSMLLEGLDKLGIKYVHRTAHDTYKNGILKEQIHRILASSKEIGNKVEELTSQTKFKNVLPYFPVCQNCDKLYTTESYEYLEDEKKVRYRCKDSTIGYNKYTLKGCGHEGEAHITNDLGKLAWKVEFAARWQAFDIRFEAHGKDIMDSVKVNDWVSDQILEFPHPHHVKYEMFLDKGGKKISKSLGNVVTSQRWLTYGTPKSILLLLYKRITGAREVGFEDIPALMDEYNELESIYFGKTKVGNEAKLVKSKGLYEYVNLLRPSDHPSTHVSYRLLVELCKIFKDNRIEYVTSKLIDYGTIKEEGKDSVEELIKLAGNYSDDFEETKIPATKIVVNDSSKVALKQLADLLQKDETLEDLQNSIYSIAKENQVQPKDFFKILYQIILSKDRGPKIGPFIEDIGKKKVADAIYRHI</sequence>
<dbReference type="GO" id="GO:0004824">
    <property type="term" value="F:lysine-tRNA ligase activity"/>
    <property type="evidence" value="ECO:0007669"/>
    <property type="project" value="UniProtKB-UniRule"/>
</dbReference>
<keyword evidence="8 10" id="KW-0030">Aminoacyl-tRNA synthetase</keyword>
<evidence type="ECO:0000256" key="4">
    <source>
        <dbReference type="ARBA" id="ARBA00022598"/>
    </source>
</evidence>
<accession>A0A7K4NRJ3</accession>
<feature type="short sequence motif" description="'HIGH' region" evidence="10">
    <location>
        <begin position="43"/>
        <end position="51"/>
    </location>
</feature>
<dbReference type="NCBIfam" id="TIGR00467">
    <property type="entry name" value="lysS_arch"/>
    <property type="match status" value="1"/>
</dbReference>
<dbReference type="GO" id="GO:0000049">
    <property type="term" value="F:tRNA binding"/>
    <property type="evidence" value="ECO:0007669"/>
    <property type="project" value="InterPro"/>
</dbReference>
<gene>
    <name evidence="10 11" type="primary">lysS</name>
    <name evidence="11" type="ORF">HX833_06045</name>
</gene>
<dbReference type="Gene3D" id="1.10.10.350">
    <property type="match status" value="1"/>
</dbReference>
<keyword evidence="5 10" id="KW-0547">Nucleotide-binding</keyword>
<dbReference type="SUPFAM" id="SSF48163">
    <property type="entry name" value="An anticodon-binding domain of class I aminoacyl-tRNA synthetases"/>
    <property type="match status" value="1"/>
</dbReference>
<organism evidence="11 12">
    <name type="scientific">Marine Group I thaumarchaeote</name>
    <dbReference type="NCBI Taxonomy" id="2511932"/>
    <lineage>
        <taxon>Archaea</taxon>
        <taxon>Nitrososphaerota</taxon>
        <taxon>Marine Group I</taxon>
    </lineage>
</organism>
<comment type="subcellular location">
    <subcellularLocation>
        <location evidence="1 10">Cytoplasm</location>
    </subcellularLocation>
</comment>
<keyword evidence="7 10" id="KW-0648">Protein biosynthesis</keyword>
<dbReference type="Proteomes" id="UP000526196">
    <property type="component" value="Unassembled WGS sequence"/>
</dbReference>
<protein>
    <recommendedName>
        <fullName evidence="10">Lysine--tRNA ligase</fullName>
        <ecNumber evidence="10">6.1.1.6</ecNumber>
    </recommendedName>
    <alternativeName>
        <fullName evidence="10">Lysyl-tRNA synthetase</fullName>
        <shortName evidence="10">LysRS</shortName>
    </alternativeName>
</protein>